<reference evidence="2 3" key="1">
    <citation type="submission" date="2011-12" db="EMBL/GenBank/DDBJ databases">
        <title>Complete sequence of Mycobacterium rhodesiae NBB3.</title>
        <authorList>
            <consortium name="US DOE Joint Genome Institute"/>
            <person name="Lucas S."/>
            <person name="Han J."/>
            <person name="Lapidus A."/>
            <person name="Cheng J.-F."/>
            <person name="Goodwin L."/>
            <person name="Pitluck S."/>
            <person name="Peters L."/>
            <person name="Mikhailova N."/>
            <person name="Gu W."/>
            <person name="Detter J.C."/>
            <person name="Han C."/>
            <person name="Tapia R."/>
            <person name="Land M."/>
            <person name="Hauser L."/>
            <person name="Kyrpides N."/>
            <person name="Ivanova N."/>
            <person name="Pagani I."/>
            <person name="Mattes T."/>
            <person name="Holmes A."/>
            <person name="Rutledge P."/>
            <person name="Paulsen I."/>
            <person name="Coleman N."/>
            <person name="Woyke T."/>
        </authorList>
    </citation>
    <scope>NUCLEOTIDE SEQUENCE [LARGE SCALE GENOMIC DNA]</scope>
    <source>
        <strain evidence="2 3">NBB3</strain>
    </source>
</reference>
<dbReference type="AlphaFoldDB" id="G8RRY9"/>
<keyword evidence="1" id="KW-0732">Signal</keyword>
<gene>
    <name evidence="2" type="ordered locus">MycrhN_2179</name>
</gene>
<evidence type="ECO:0008006" key="4">
    <source>
        <dbReference type="Google" id="ProtNLM"/>
    </source>
</evidence>
<feature type="signal peptide" evidence="1">
    <location>
        <begin position="1"/>
        <end position="24"/>
    </location>
</feature>
<proteinExistence type="predicted"/>
<name>G8RRY9_MYCRN</name>
<dbReference type="EMBL" id="CP003169">
    <property type="protein sequence ID" value="AEV72772.1"/>
    <property type="molecule type" value="Genomic_DNA"/>
</dbReference>
<dbReference type="eggNOG" id="ENOG5031Y8X">
    <property type="taxonomic scope" value="Bacteria"/>
</dbReference>
<dbReference type="PATRIC" id="fig|710685.3.peg.2177"/>
<feature type="chain" id="PRO_5003516131" description="MPT63-like domain-containing protein" evidence="1">
    <location>
        <begin position="25"/>
        <end position="193"/>
    </location>
</feature>
<protein>
    <recommendedName>
        <fullName evidence="4">MPT63-like domain-containing protein</fullName>
    </recommendedName>
</protein>
<sequence>MVLARRLARMGVLPMLTVKTLAKAAGASAAVAIAATFGGLGSAAAQSGDFNALPVDPNLLTDSLAYTAAPFIINPNGQQGVEAKYTHREGGTRSITTTILLYPNEQAAIASLSAAADQVAMPRKVAAAVGANGNLVSGTTLNGTQSTSVLTFNQGNVATTIEFDGPANDPAPEDFVIDLGKKQDTAILDWQGV</sequence>
<organism evidence="2 3">
    <name type="scientific">Mycolicibacterium rhodesiae (strain NBB3)</name>
    <name type="common">Mycobacterium rhodesiae</name>
    <dbReference type="NCBI Taxonomy" id="710685"/>
    <lineage>
        <taxon>Bacteria</taxon>
        <taxon>Bacillati</taxon>
        <taxon>Actinomycetota</taxon>
        <taxon>Actinomycetes</taxon>
        <taxon>Mycobacteriales</taxon>
        <taxon>Mycobacteriaceae</taxon>
        <taxon>Mycolicibacterium</taxon>
    </lineage>
</organism>
<evidence type="ECO:0000313" key="3">
    <source>
        <dbReference type="Proteomes" id="UP000005442"/>
    </source>
</evidence>
<keyword evidence="3" id="KW-1185">Reference proteome</keyword>
<accession>G8RRY9</accession>
<evidence type="ECO:0000256" key="1">
    <source>
        <dbReference type="SAM" id="SignalP"/>
    </source>
</evidence>
<dbReference type="KEGG" id="mrh:MycrhN_2179"/>
<dbReference type="STRING" id="710685.MycrhN_2179"/>
<dbReference type="Proteomes" id="UP000005442">
    <property type="component" value="Chromosome"/>
</dbReference>
<dbReference type="HOGENOM" id="CLU_111998_0_0_11"/>
<evidence type="ECO:0000313" key="2">
    <source>
        <dbReference type="EMBL" id="AEV72772.1"/>
    </source>
</evidence>